<protein>
    <recommendedName>
        <fullName evidence="3">Ysc84 actin-binding domain-containing protein</fullName>
    </recommendedName>
</protein>
<evidence type="ECO:0008006" key="3">
    <source>
        <dbReference type="Google" id="ProtNLM"/>
    </source>
</evidence>
<proteinExistence type="predicted"/>
<dbReference type="Pfam" id="PF02622">
    <property type="entry name" value="DUF179"/>
    <property type="match status" value="1"/>
</dbReference>
<dbReference type="SUPFAM" id="SSF143456">
    <property type="entry name" value="VC0467-like"/>
    <property type="match status" value="1"/>
</dbReference>
<dbReference type="Gene3D" id="3.40.1740.10">
    <property type="entry name" value="VC0467-like"/>
    <property type="match status" value="1"/>
</dbReference>
<name>A0ABY8U420_TETOB</name>
<organism evidence="1 2">
    <name type="scientific">Tetradesmus obliquus</name>
    <name type="common">Green alga</name>
    <name type="synonym">Acutodesmus obliquus</name>
    <dbReference type="NCBI Taxonomy" id="3088"/>
    <lineage>
        <taxon>Eukaryota</taxon>
        <taxon>Viridiplantae</taxon>
        <taxon>Chlorophyta</taxon>
        <taxon>core chlorophytes</taxon>
        <taxon>Chlorophyceae</taxon>
        <taxon>CS clade</taxon>
        <taxon>Sphaeropleales</taxon>
        <taxon>Scenedesmaceae</taxon>
        <taxon>Tetradesmus</taxon>
    </lineage>
</organism>
<gene>
    <name evidence="1" type="ORF">OEZ85_012905</name>
</gene>
<dbReference type="InterPro" id="IPR003774">
    <property type="entry name" value="AlgH-like"/>
</dbReference>
<reference evidence="1 2" key="1">
    <citation type="submission" date="2023-05" db="EMBL/GenBank/DDBJ databases">
        <title>A 100% complete, gapless, phased diploid assembly of the Scenedesmus obliquus UTEX 3031 genome.</title>
        <authorList>
            <person name="Biondi T.C."/>
            <person name="Hanschen E.R."/>
            <person name="Kwon T."/>
            <person name="Eng W."/>
            <person name="Kruse C.P.S."/>
            <person name="Koehler S.I."/>
            <person name="Kunde Y."/>
            <person name="Gleasner C.D."/>
            <person name="You Mak K.T."/>
            <person name="Polle J."/>
            <person name="Hovde B.T."/>
            <person name="Starkenburg S.R."/>
        </authorList>
    </citation>
    <scope>NUCLEOTIDE SEQUENCE [LARGE SCALE GENOMIC DNA]</scope>
    <source>
        <strain evidence="1 2">DOE0152z</strain>
    </source>
</reference>
<dbReference type="PANTHER" id="PTHR31984:SF18">
    <property type="entry name" value="TRANSCRIPTIONAL REGULATOR"/>
    <property type="match status" value="1"/>
</dbReference>
<dbReference type="EMBL" id="CP126214">
    <property type="protein sequence ID" value="WIA16192.1"/>
    <property type="molecule type" value="Genomic_DNA"/>
</dbReference>
<dbReference type="PANTHER" id="PTHR31984">
    <property type="entry name" value="TRANSPORTER, PUTATIVE (DUF179)-RELATED"/>
    <property type="match status" value="1"/>
</dbReference>
<accession>A0ABY8U420</accession>
<keyword evidence="2" id="KW-1185">Reference proteome</keyword>
<dbReference type="Proteomes" id="UP001244341">
    <property type="component" value="Chromosome 7b"/>
</dbReference>
<sequence length="290" mass="31188">MLALQQLQPSISCKVARRVQQSPRSALLHRTRSAADDTGEAAETPTLYGDWREFRAKLVADAGKVNWASRVSEENSRLLQVQNPSLAGEETWAHATAQPEVGGLLLASRDVPDTDKYWQAVVLLVQHSAAGSVGLILNRPSSLKLGVGRGGLKFAIIGAPAGMQDTFAESRVYCGGMVRQDVFHILHGHNLEGSVALAPGVYVGGEAAAVKAAAGGLIAAENFKFFCGAMVWEGSELQQEIDKGKWYTAAGSRNLCLKQVLQLPKPLWREVLGLMGGDYASMAKEDDFDE</sequence>
<evidence type="ECO:0000313" key="2">
    <source>
        <dbReference type="Proteomes" id="UP001244341"/>
    </source>
</evidence>
<evidence type="ECO:0000313" key="1">
    <source>
        <dbReference type="EMBL" id="WIA16192.1"/>
    </source>
</evidence>